<evidence type="ECO:0000313" key="3">
    <source>
        <dbReference type="Proteomes" id="UP000316882"/>
    </source>
</evidence>
<dbReference type="NCBIfam" id="TIGR03696">
    <property type="entry name" value="Rhs_assc_core"/>
    <property type="match status" value="1"/>
</dbReference>
<dbReference type="EMBL" id="BJMH01000005">
    <property type="protein sequence ID" value="GEB31693.1"/>
    <property type="molecule type" value="Genomic_DNA"/>
</dbReference>
<dbReference type="PRINTS" id="PR00394">
    <property type="entry name" value="RHSPROTEIN"/>
</dbReference>
<dbReference type="InterPro" id="IPR022385">
    <property type="entry name" value="Rhs_assc_core"/>
</dbReference>
<evidence type="ECO:0000256" key="1">
    <source>
        <dbReference type="SAM" id="MobiDB-lite"/>
    </source>
</evidence>
<name>A0A4Y3PDQ3_BREPA</name>
<dbReference type="RefSeq" id="WP_233454071.1">
    <property type="nucleotide sequence ID" value="NZ_BJMH01000005.1"/>
</dbReference>
<dbReference type="STRING" id="54914.AV540_25735"/>
<reference evidence="2 3" key="1">
    <citation type="submission" date="2019-06" db="EMBL/GenBank/DDBJ databases">
        <title>Whole genome shotgun sequence of Brevibacillus parabrevis NBRC 12334.</title>
        <authorList>
            <person name="Hosoyama A."/>
            <person name="Uohara A."/>
            <person name="Ohji S."/>
            <person name="Ichikawa N."/>
        </authorList>
    </citation>
    <scope>NUCLEOTIDE SEQUENCE [LARGE SCALE GENOMIC DNA]</scope>
    <source>
        <strain evidence="2 3">NBRC 12334</strain>
    </source>
</reference>
<evidence type="ECO:0000313" key="2">
    <source>
        <dbReference type="EMBL" id="GEB31693.1"/>
    </source>
</evidence>
<organism evidence="2 3">
    <name type="scientific">Brevibacillus parabrevis</name>
    <dbReference type="NCBI Taxonomy" id="54914"/>
    <lineage>
        <taxon>Bacteria</taxon>
        <taxon>Bacillati</taxon>
        <taxon>Bacillota</taxon>
        <taxon>Bacilli</taxon>
        <taxon>Bacillales</taxon>
        <taxon>Paenibacillaceae</taxon>
        <taxon>Brevibacillus</taxon>
    </lineage>
</organism>
<feature type="region of interest" description="Disordered" evidence="1">
    <location>
        <begin position="1"/>
        <end position="31"/>
    </location>
</feature>
<protein>
    <submittedName>
        <fullName evidence="2">Uncharacterized protein</fullName>
    </submittedName>
</protein>
<sequence>MIEELTQDGQVKARNASSATTDLEQRLQEEPERYLLLQRPWRGGEDQGEIHDKESGFYYLRARYYDPKMGRFVSEDAH</sequence>
<accession>A0A4Y3PDQ3</accession>
<dbReference type="AlphaFoldDB" id="A0A4Y3PDQ3"/>
<comment type="caution">
    <text evidence="2">The sequence shown here is derived from an EMBL/GenBank/DDBJ whole genome shotgun (WGS) entry which is preliminary data.</text>
</comment>
<dbReference type="Gene3D" id="2.180.10.10">
    <property type="entry name" value="RHS repeat-associated core"/>
    <property type="match status" value="1"/>
</dbReference>
<proteinExistence type="predicted"/>
<gene>
    <name evidence="2" type="ORF">BPA01_12730</name>
</gene>
<keyword evidence="3" id="KW-1185">Reference proteome</keyword>
<dbReference type="Proteomes" id="UP000316882">
    <property type="component" value="Unassembled WGS sequence"/>
</dbReference>